<dbReference type="SUPFAM" id="SSF50729">
    <property type="entry name" value="PH domain-like"/>
    <property type="match status" value="1"/>
</dbReference>
<dbReference type="GO" id="GO:0046872">
    <property type="term" value="F:metal ion binding"/>
    <property type="evidence" value="ECO:0007669"/>
    <property type="project" value="UniProtKB-KW"/>
</dbReference>
<dbReference type="InterPro" id="IPR033227">
    <property type="entry name" value="CAPS"/>
</dbReference>
<proteinExistence type="predicted"/>
<keyword evidence="3" id="KW-0106">Calcium</keyword>
<dbReference type="Pfam" id="PF00169">
    <property type="entry name" value="PH"/>
    <property type="match status" value="1"/>
</dbReference>
<name>A0A183J269_9BILA</name>
<dbReference type="PANTHER" id="PTHR12166">
    <property type="entry name" value="CALCIUM-DEPENDENT SECRETION ACTIVATOR"/>
    <property type="match status" value="1"/>
</dbReference>
<dbReference type="SMART" id="SM00233">
    <property type="entry name" value="PH"/>
    <property type="match status" value="1"/>
</dbReference>
<dbReference type="Proteomes" id="UP000270296">
    <property type="component" value="Unassembled WGS sequence"/>
</dbReference>
<feature type="domain" description="PH" evidence="4">
    <location>
        <begin position="83"/>
        <end position="188"/>
    </location>
</feature>
<dbReference type="InterPro" id="IPR001849">
    <property type="entry name" value="PH_domain"/>
</dbReference>
<keyword evidence="2" id="KW-0479">Metal-binding</keyword>
<dbReference type="OrthoDB" id="10063282at2759"/>
<dbReference type="CDD" id="cd01234">
    <property type="entry name" value="PH_CADPS"/>
    <property type="match status" value="1"/>
</dbReference>
<dbReference type="GO" id="GO:0098793">
    <property type="term" value="C:presynapse"/>
    <property type="evidence" value="ECO:0007669"/>
    <property type="project" value="GOC"/>
</dbReference>
<evidence type="ECO:0000256" key="3">
    <source>
        <dbReference type="ARBA" id="ARBA00022837"/>
    </source>
</evidence>
<evidence type="ECO:0000259" key="4">
    <source>
        <dbReference type="PROSITE" id="PS50003"/>
    </source>
</evidence>
<evidence type="ECO:0000313" key="6">
    <source>
        <dbReference type="Proteomes" id="UP000270296"/>
    </source>
</evidence>
<evidence type="ECO:0000313" key="5">
    <source>
        <dbReference type="EMBL" id="VDP27703.1"/>
    </source>
</evidence>
<evidence type="ECO:0000256" key="1">
    <source>
        <dbReference type="ARBA" id="ARBA00022483"/>
    </source>
</evidence>
<reference evidence="5 6" key="2">
    <citation type="submission" date="2018-11" db="EMBL/GenBank/DDBJ databases">
        <authorList>
            <consortium name="Pathogen Informatics"/>
        </authorList>
    </citation>
    <scope>NUCLEOTIDE SEQUENCE [LARGE SCALE GENOMIC DNA]</scope>
</reference>
<dbReference type="PROSITE" id="PS50003">
    <property type="entry name" value="PH_DOMAIN"/>
    <property type="match status" value="1"/>
</dbReference>
<sequence>MDIRWNTQGDFTTQQPLPLVKVKLYAENTGMLAFEDKELGKVVIRPSPNSSRSPEWYKMTVPKNSPDQNLRIRIAVRIEKPQNLKYCGYCYSLGKLAWKHWKRRYFCLVQVSQYTFAMCSYKERKAETTEFLQVDGYTVDYAEPDNDLYPLGGKFFFSALREGEEIKFATDDDNERHMWVQALYRATGQAHKPIPPKEGTNVLSLQTDSDRAKKLGMDECIQADPVKLPHDQLLSELQSLALDFRLKDPVCSLGWFSPGELFVLDEYCARYMVRGCHRNVCLLNDLLNMAESNYMIDPTLLHYIFAFCASHVHGNRFVTEQAVPDGVGTVTVKEREKFDHVKVRLRALLEKQITNFLRCFPFDRPDGALKATLSLLERVLMKDVATSASPQEVRSVINRCLENAALINYTRVCSEANLEGNG</sequence>
<dbReference type="WBParaSite" id="SBAD_0001031901-mRNA-1">
    <property type="protein sequence ID" value="SBAD_0001031901-mRNA-1"/>
    <property type="gene ID" value="SBAD_0001031901"/>
</dbReference>
<dbReference type="GO" id="GO:0016079">
    <property type="term" value="P:synaptic vesicle exocytosis"/>
    <property type="evidence" value="ECO:0007669"/>
    <property type="project" value="InterPro"/>
</dbReference>
<protein>
    <submittedName>
        <fullName evidence="7">PH domain-containing protein</fullName>
    </submittedName>
</protein>
<evidence type="ECO:0000256" key="2">
    <source>
        <dbReference type="ARBA" id="ARBA00022723"/>
    </source>
</evidence>
<dbReference type="FunFam" id="2.30.29.30:FF:000343">
    <property type="entry name" value="Calcium-dependent secretion activator"/>
    <property type="match status" value="1"/>
</dbReference>
<dbReference type="Pfam" id="PF25341">
    <property type="entry name" value="C2_CAPS"/>
    <property type="match status" value="1"/>
</dbReference>
<gene>
    <name evidence="5" type="ORF">SBAD_LOCUS9967</name>
</gene>
<dbReference type="InterPro" id="IPR011993">
    <property type="entry name" value="PH-like_dom_sf"/>
</dbReference>
<dbReference type="PANTHER" id="PTHR12166:SF8">
    <property type="entry name" value="CALCIUM-DEPENDENT SECRETION ACTIVATOR"/>
    <property type="match status" value="1"/>
</dbReference>
<dbReference type="GO" id="GO:1990504">
    <property type="term" value="P:dense core granule exocytosis"/>
    <property type="evidence" value="ECO:0007669"/>
    <property type="project" value="InterPro"/>
</dbReference>
<keyword evidence="6" id="KW-1185">Reference proteome</keyword>
<accession>A0A183J269</accession>
<reference evidence="7" key="1">
    <citation type="submission" date="2016-06" db="UniProtKB">
        <authorList>
            <consortium name="WormBaseParasite"/>
        </authorList>
    </citation>
    <scope>IDENTIFICATION</scope>
</reference>
<dbReference type="EMBL" id="UZAM01013418">
    <property type="protein sequence ID" value="VDP27703.1"/>
    <property type="molecule type" value="Genomic_DNA"/>
</dbReference>
<evidence type="ECO:0000313" key="7">
    <source>
        <dbReference type="WBParaSite" id="SBAD_0001031901-mRNA-1"/>
    </source>
</evidence>
<dbReference type="Gene3D" id="2.30.29.30">
    <property type="entry name" value="Pleckstrin-homology domain (PH domain)/Phosphotyrosine-binding domain (PTB)"/>
    <property type="match status" value="1"/>
</dbReference>
<keyword evidence="1" id="KW-0268">Exocytosis</keyword>
<dbReference type="AlphaFoldDB" id="A0A183J269"/>
<organism evidence="7">
    <name type="scientific">Soboliphyme baturini</name>
    <dbReference type="NCBI Taxonomy" id="241478"/>
    <lineage>
        <taxon>Eukaryota</taxon>
        <taxon>Metazoa</taxon>
        <taxon>Ecdysozoa</taxon>
        <taxon>Nematoda</taxon>
        <taxon>Enoplea</taxon>
        <taxon>Dorylaimia</taxon>
        <taxon>Dioctophymatida</taxon>
        <taxon>Dioctophymatoidea</taxon>
        <taxon>Soboliphymatidae</taxon>
        <taxon>Soboliphyme</taxon>
    </lineage>
</organism>
<dbReference type="InterPro" id="IPR057457">
    <property type="entry name" value="CAPS_C2"/>
</dbReference>